<evidence type="ECO:0000313" key="1">
    <source>
        <dbReference type="EMBL" id="MDX9677003.1"/>
    </source>
</evidence>
<dbReference type="EMBL" id="JASFAG010000001">
    <property type="protein sequence ID" value="MDX9677003.1"/>
    <property type="molecule type" value="Genomic_DNA"/>
</dbReference>
<organism evidence="1 2">
    <name type="scientific">Pseudomonas zeae</name>
    <dbReference type="NCBI Taxonomy" id="2745510"/>
    <lineage>
        <taxon>Bacteria</taxon>
        <taxon>Pseudomonadati</taxon>
        <taxon>Pseudomonadota</taxon>
        <taxon>Gammaproteobacteria</taxon>
        <taxon>Pseudomonadales</taxon>
        <taxon>Pseudomonadaceae</taxon>
        <taxon>Pseudomonas</taxon>
    </lineage>
</organism>
<gene>
    <name evidence="1" type="ORF">QMK45_13835</name>
</gene>
<name>A0ABU5BKW3_9PSED</name>
<dbReference type="RefSeq" id="WP_320336492.1">
    <property type="nucleotide sequence ID" value="NZ_JASFAG010000001.1"/>
</dbReference>
<accession>A0ABU5BKW3</accession>
<evidence type="ECO:0000313" key="2">
    <source>
        <dbReference type="Proteomes" id="UP001287024"/>
    </source>
</evidence>
<reference evidence="1 2" key="1">
    <citation type="submission" date="2023-05" db="EMBL/GenBank/DDBJ databases">
        <title>Siderophore-mediated competition between Bacillus subtilis and Pseudomonas marginalis.</title>
        <authorList>
            <person name="Lyng M."/>
            <person name="Joergensen J.P.B."/>
            <person name="Schostag M.D."/>
            <person name="Jarmusch S.A."/>
            <person name="Aguilar D.K.C."/>
            <person name="Andrade C.N.L."/>
            <person name="Kovacs A.T."/>
        </authorList>
    </citation>
    <scope>NUCLEOTIDE SEQUENCE [LARGE SCALE GENOMIC DNA]</scope>
    <source>
        <strain evidence="1 2">P8_72</strain>
    </source>
</reference>
<comment type="caution">
    <text evidence="1">The sequence shown here is derived from an EMBL/GenBank/DDBJ whole genome shotgun (WGS) entry which is preliminary data.</text>
</comment>
<keyword evidence="2" id="KW-1185">Reference proteome</keyword>
<dbReference type="Proteomes" id="UP001287024">
    <property type="component" value="Unassembled WGS sequence"/>
</dbReference>
<evidence type="ECO:0008006" key="3">
    <source>
        <dbReference type="Google" id="ProtNLM"/>
    </source>
</evidence>
<protein>
    <recommendedName>
        <fullName evidence="3">RiboL-PSP-HEPN domain-containing protein</fullName>
    </recommendedName>
</protein>
<proteinExistence type="predicted"/>
<sequence length="265" mass="30350">MNNVAVLYARFKAFDKEFRDIWESYCLVEMLAQEGHRLLKEGKIPPLTMSTLFGGEKKLPTKDALGAIDRLRKKSEPRSILLEAVAHFEDYLGWITKAVLKDDPSLLKTDAAASEREEIKLISLILDSADKSEIMERIIEEKVRGIFYGSPVDFFVKSKSKLRFNKYFETMCQQQLEQYSEITARRNIIAHNSGKVDRKYLREVKNPVYKLGQTVPITNIYLQESIQLLHGLATKVTEIVSVRHYNVVPKGKLAERAKSSKLPSI</sequence>